<comment type="caution">
    <text evidence="1">The sequence shown here is derived from an EMBL/GenBank/DDBJ whole genome shotgun (WGS) entry which is preliminary data.</text>
</comment>
<evidence type="ECO:0000313" key="1">
    <source>
        <dbReference type="EMBL" id="KII61774.1"/>
    </source>
</evidence>
<proteinExistence type="predicted"/>
<organism evidence="1 2">
    <name type="scientific">Thelohanellus kitauei</name>
    <name type="common">Myxosporean</name>
    <dbReference type="NCBI Taxonomy" id="669202"/>
    <lineage>
        <taxon>Eukaryota</taxon>
        <taxon>Metazoa</taxon>
        <taxon>Cnidaria</taxon>
        <taxon>Myxozoa</taxon>
        <taxon>Myxosporea</taxon>
        <taxon>Bivalvulida</taxon>
        <taxon>Platysporina</taxon>
        <taxon>Myxobolidae</taxon>
        <taxon>Thelohanellus</taxon>
    </lineage>
</organism>
<protein>
    <submittedName>
        <fullName evidence="1">Uncharacterized protein</fullName>
    </submittedName>
</protein>
<dbReference type="Proteomes" id="UP000031668">
    <property type="component" value="Unassembled WGS sequence"/>
</dbReference>
<dbReference type="AlphaFoldDB" id="A0A0C2MBQ4"/>
<dbReference type="EMBL" id="JWZT01005261">
    <property type="protein sequence ID" value="KII61774.1"/>
    <property type="molecule type" value="Genomic_DNA"/>
</dbReference>
<name>A0A0C2MBQ4_THEKT</name>
<sequence length="177" mass="20460">MSFTDDELHATQVCAHDILYVVPTQLVHTPWFFELRCRSFYQLICCLTLASKKNWRPPVFGNEIRFTKCHETGFVVSPQLLHWIKCWKGRSCNISNRTLHIQTIPIISYLSKYLSAGRRPPRPPVTLPGHLRIRNRGYPTRPLVTNRVPKGGVIAPWGALESKWGALENKWGREKIK</sequence>
<keyword evidence="2" id="KW-1185">Reference proteome</keyword>
<gene>
    <name evidence="1" type="ORF">RF11_15844</name>
</gene>
<reference evidence="1 2" key="1">
    <citation type="journal article" date="2014" name="Genome Biol. Evol.">
        <title>The genome of the myxosporean Thelohanellus kitauei shows adaptations to nutrient acquisition within its fish host.</title>
        <authorList>
            <person name="Yang Y."/>
            <person name="Xiong J."/>
            <person name="Zhou Z."/>
            <person name="Huo F."/>
            <person name="Miao W."/>
            <person name="Ran C."/>
            <person name="Liu Y."/>
            <person name="Zhang J."/>
            <person name="Feng J."/>
            <person name="Wang M."/>
            <person name="Wang M."/>
            <person name="Wang L."/>
            <person name="Yao B."/>
        </authorList>
    </citation>
    <scope>NUCLEOTIDE SEQUENCE [LARGE SCALE GENOMIC DNA]</scope>
    <source>
        <strain evidence="1">Wuqing</strain>
    </source>
</reference>
<evidence type="ECO:0000313" key="2">
    <source>
        <dbReference type="Proteomes" id="UP000031668"/>
    </source>
</evidence>
<accession>A0A0C2MBQ4</accession>